<proteinExistence type="predicted"/>
<feature type="region of interest" description="Disordered" evidence="1">
    <location>
        <begin position="67"/>
        <end position="87"/>
    </location>
</feature>
<sequence>MNAKSPTQRVESEISKHQRNLVDLCLEEGQYESAIDVLAQLRSPNHKPSATHIRQLLFMALYSSSDRGQDKRVDPSASPSKRQKKSHLLPSLAATLASQQLLISFVTTNSPAAVIRPLRPGDPELEDDNECFVATESMCISRCKNCWQILVEGFLDRNQPILSTPKGKGKRRDVDASFTDLSEVRAPVGDTAWPVLDWLLLLFERDERENPTLPRHSPLLLEQLGSQSRRDTDAPLAIILHCMQQSDLRRRMMGSRLISLLINLSSTTHLDFPMLVVSVFNCLSTSSLDDISSLLSNLSPTPAVSKFKVALYQKYFSDSSNAPRVGVRPKPQARAQPKGSPVKLPDPPAQPVSLVNKHRAPSSAEILRLMGSKPSTSVNPTASPFRIKFELLVSYNAFQTGAAKADGDPEWPNLLRDGTMAKTLDTAFGCKGEPAGDGTNYRILLDTILTM</sequence>
<evidence type="ECO:0000256" key="1">
    <source>
        <dbReference type="SAM" id="MobiDB-lite"/>
    </source>
</evidence>
<feature type="region of interest" description="Disordered" evidence="1">
    <location>
        <begin position="322"/>
        <end position="356"/>
    </location>
</feature>
<dbReference type="EMBL" id="JARKIE010000110">
    <property type="protein sequence ID" value="KAJ7683238.1"/>
    <property type="molecule type" value="Genomic_DNA"/>
</dbReference>
<evidence type="ECO:0000313" key="2">
    <source>
        <dbReference type="EMBL" id="KAJ7683238.1"/>
    </source>
</evidence>
<name>A0AAD7D7H8_MYCRO</name>
<dbReference type="AlphaFoldDB" id="A0AAD7D7H8"/>
<dbReference type="Proteomes" id="UP001221757">
    <property type="component" value="Unassembled WGS sequence"/>
</dbReference>
<reference evidence="2" key="1">
    <citation type="submission" date="2023-03" db="EMBL/GenBank/DDBJ databases">
        <title>Massive genome expansion in bonnet fungi (Mycena s.s.) driven by repeated elements and novel gene families across ecological guilds.</title>
        <authorList>
            <consortium name="Lawrence Berkeley National Laboratory"/>
            <person name="Harder C.B."/>
            <person name="Miyauchi S."/>
            <person name="Viragh M."/>
            <person name="Kuo A."/>
            <person name="Thoen E."/>
            <person name="Andreopoulos B."/>
            <person name="Lu D."/>
            <person name="Skrede I."/>
            <person name="Drula E."/>
            <person name="Henrissat B."/>
            <person name="Morin E."/>
            <person name="Kohler A."/>
            <person name="Barry K."/>
            <person name="LaButti K."/>
            <person name="Morin E."/>
            <person name="Salamov A."/>
            <person name="Lipzen A."/>
            <person name="Mereny Z."/>
            <person name="Hegedus B."/>
            <person name="Baldrian P."/>
            <person name="Stursova M."/>
            <person name="Weitz H."/>
            <person name="Taylor A."/>
            <person name="Grigoriev I.V."/>
            <person name="Nagy L.G."/>
            <person name="Martin F."/>
            <person name="Kauserud H."/>
        </authorList>
    </citation>
    <scope>NUCLEOTIDE SEQUENCE</scope>
    <source>
        <strain evidence="2">CBHHK067</strain>
    </source>
</reference>
<gene>
    <name evidence="2" type="ORF">B0H17DRAFT_1074483</name>
</gene>
<protein>
    <submittedName>
        <fullName evidence="2">Uncharacterized protein</fullName>
    </submittedName>
</protein>
<keyword evidence="3" id="KW-1185">Reference proteome</keyword>
<organism evidence="2 3">
    <name type="scientific">Mycena rosella</name>
    <name type="common">Pink bonnet</name>
    <name type="synonym">Agaricus rosellus</name>
    <dbReference type="NCBI Taxonomy" id="1033263"/>
    <lineage>
        <taxon>Eukaryota</taxon>
        <taxon>Fungi</taxon>
        <taxon>Dikarya</taxon>
        <taxon>Basidiomycota</taxon>
        <taxon>Agaricomycotina</taxon>
        <taxon>Agaricomycetes</taxon>
        <taxon>Agaricomycetidae</taxon>
        <taxon>Agaricales</taxon>
        <taxon>Marasmiineae</taxon>
        <taxon>Mycenaceae</taxon>
        <taxon>Mycena</taxon>
    </lineage>
</organism>
<evidence type="ECO:0000313" key="3">
    <source>
        <dbReference type="Proteomes" id="UP001221757"/>
    </source>
</evidence>
<comment type="caution">
    <text evidence="2">The sequence shown here is derived from an EMBL/GenBank/DDBJ whole genome shotgun (WGS) entry which is preliminary data.</text>
</comment>
<accession>A0AAD7D7H8</accession>